<dbReference type="Pfam" id="PF18489">
    <property type="entry name" value="Alpha_Helical"/>
    <property type="match status" value="1"/>
</dbReference>
<evidence type="ECO:0000256" key="3">
    <source>
        <dbReference type="PROSITE-ProRule" id="PRU00209"/>
    </source>
</evidence>
<feature type="domain" description="TRNA-binding" evidence="4">
    <location>
        <begin position="132"/>
        <end position="231"/>
    </location>
</feature>
<keyword evidence="6" id="KW-1185">Reference proteome</keyword>
<dbReference type="EMBL" id="LT607756">
    <property type="protein sequence ID" value="SCG86429.1"/>
    <property type="molecule type" value="Genomic_DNA"/>
</dbReference>
<organism evidence="5 6">
    <name type="scientific">Methanobacterium congolense</name>
    <dbReference type="NCBI Taxonomy" id="118062"/>
    <lineage>
        <taxon>Archaea</taxon>
        <taxon>Methanobacteriati</taxon>
        <taxon>Methanobacteriota</taxon>
        <taxon>Methanomada group</taxon>
        <taxon>Methanobacteria</taxon>
        <taxon>Methanobacteriales</taxon>
        <taxon>Methanobacteriaceae</taxon>
        <taxon>Methanobacterium</taxon>
    </lineage>
</organism>
<dbReference type="GO" id="GO:0000049">
    <property type="term" value="F:tRNA binding"/>
    <property type="evidence" value="ECO:0007669"/>
    <property type="project" value="UniProtKB-UniRule"/>
</dbReference>
<dbReference type="RefSeq" id="WP_071907493.1">
    <property type="nucleotide sequence ID" value="NZ_LT607756.1"/>
</dbReference>
<dbReference type="GeneID" id="30412718"/>
<dbReference type="Proteomes" id="UP000094707">
    <property type="component" value="Chromosome I"/>
</dbReference>
<gene>
    <name evidence="5" type="ORF">MCBB_1880</name>
</gene>
<dbReference type="AlphaFoldDB" id="A0A1D3L4H9"/>
<sequence>MWDTSKDYRLRVAEKSVELFIRTAEGANLKGIWNKRKSLNSARDMVPEIQTLYYSYLEPDELAKSPQIKDMKAKVADIVDALGGEGWQNEFFKLVNKDEKEKLEESIAKMKFALNTINDIDKRLLLGPVNDPVVGIDIKTGEVVSIMKHPVADKLLVCNVNVGDRALTVVTNDLAVKEGNRVGVSLLPPTGFMGITSEGMFLGVGGNVLKDVEGELGQLPHGFPLDALNATRNLVEEFLK</sequence>
<dbReference type="Gene3D" id="2.40.50.140">
    <property type="entry name" value="Nucleic acid-binding proteins"/>
    <property type="match status" value="1"/>
</dbReference>
<reference evidence="5 6" key="1">
    <citation type="submission" date="2016-08" db="EMBL/GenBank/DDBJ databases">
        <authorList>
            <person name="Seilhamer J.J."/>
        </authorList>
    </citation>
    <scope>NUCLEOTIDE SEQUENCE [LARGE SCALE GENOMIC DNA]</scope>
    <source>
        <strain evidence="5">Buetzberg</strain>
    </source>
</reference>
<proteinExistence type="predicted"/>
<dbReference type="OrthoDB" id="14546at2157"/>
<keyword evidence="1 3" id="KW-0820">tRNA-binding</keyword>
<dbReference type="InterPro" id="IPR002547">
    <property type="entry name" value="tRNA-bd_dom"/>
</dbReference>
<evidence type="ECO:0000256" key="1">
    <source>
        <dbReference type="ARBA" id="ARBA00022555"/>
    </source>
</evidence>
<name>A0A1D3L4H9_9EURY</name>
<accession>A0A1D3L4H9</accession>
<dbReference type="Gene3D" id="1.20.1440.150">
    <property type="match status" value="1"/>
</dbReference>
<protein>
    <submittedName>
        <fullName evidence="5">T-RNA-binding domain-containing protein</fullName>
    </submittedName>
</protein>
<evidence type="ECO:0000313" key="5">
    <source>
        <dbReference type="EMBL" id="SCG86429.1"/>
    </source>
</evidence>
<evidence type="ECO:0000256" key="2">
    <source>
        <dbReference type="ARBA" id="ARBA00022884"/>
    </source>
</evidence>
<keyword evidence="2 3" id="KW-0694">RNA-binding</keyword>
<dbReference type="InterPro" id="IPR012340">
    <property type="entry name" value="NA-bd_OB-fold"/>
</dbReference>
<evidence type="ECO:0000259" key="4">
    <source>
        <dbReference type="PROSITE" id="PS50886"/>
    </source>
</evidence>
<dbReference type="InterPro" id="IPR041169">
    <property type="entry name" value="Alpha_helical"/>
</dbReference>
<dbReference type="Pfam" id="PF01588">
    <property type="entry name" value="tRNA_bind"/>
    <property type="match status" value="1"/>
</dbReference>
<dbReference type="PATRIC" id="fig|129848.4.peg.1923"/>
<dbReference type="SUPFAM" id="SSF50249">
    <property type="entry name" value="Nucleic acid-binding proteins"/>
    <property type="match status" value="1"/>
</dbReference>
<dbReference type="KEGG" id="mcub:MCBB_1880"/>
<dbReference type="PROSITE" id="PS50886">
    <property type="entry name" value="TRBD"/>
    <property type="match status" value="1"/>
</dbReference>
<evidence type="ECO:0000313" key="6">
    <source>
        <dbReference type="Proteomes" id="UP000094707"/>
    </source>
</evidence>